<feature type="active site" description="Proton acceptor" evidence="4">
    <location>
        <position position="131"/>
    </location>
</feature>
<gene>
    <name evidence="6" type="ORF">JY500_06205</name>
</gene>
<comment type="similarity">
    <text evidence="1">Belongs to the spermidine/spermine synthase family.</text>
</comment>
<keyword evidence="2 4" id="KW-0808">Transferase</keyword>
<dbReference type="InterPro" id="IPR029063">
    <property type="entry name" value="SAM-dependent_MTases_sf"/>
</dbReference>
<dbReference type="CDD" id="cd02440">
    <property type="entry name" value="AdoMet_MTases"/>
    <property type="match status" value="1"/>
</dbReference>
<dbReference type="InterPro" id="IPR030374">
    <property type="entry name" value="PABS"/>
</dbReference>
<dbReference type="PANTHER" id="PTHR43317:SF1">
    <property type="entry name" value="THERMOSPERMINE SYNTHASE ACAULIS5"/>
    <property type="match status" value="1"/>
</dbReference>
<dbReference type="NCBIfam" id="NF037959">
    <property type="entry name" value="MFS_SpdSyn"/>
    <property type="match status" value="1"/>
</dbReference>
<evidence type="ECO:0000256" key="1">
    <source>
        <dbReference type="ARBA" id="ARBA00007867"/>
    </source>
</evidence>
<proteinExistence type="inferred from homology"/>
<dbReference type="Proteomes" id="UP000663570">
    <property type="component" value="Chromosome"/>
</dbReference>
<dbReference type="EMBL" id="CP071060">
    <property type="protein sequence ID" value="QSI78225.1"/>
    <property type="molecule type" value="Genomic_DNA"/>
</dbReference>
<evidence type="ECO:0000256" key="3">
    <source>
        <dbReference type="ARBA" id="ARBA00023115"/>
    </source>
</evidence>
<protein>
    <submittedName>
        <fullName evidence="6">Fused MFS/spermidine synthase</fullName>
    </submittedName>
</protein>
<evidence type="ECO:0000256" key="4">
    <source>
        <dbReference type="PROSITE-ProRule" id="PRU00354"/>
    </source>
</evidence>
<evidence type="ECO:0000313" key="6">
    <source>
        <dbReference type="EMBL" id="QSI78225.1"/>
    </source>
</evidence>
<feature type="domain" description="PABS" evidence="5">
    <location>
        <begin position="1"/>
        <end position="211"/>
    </location>
</feature>
<dbReference type="Pfam" id="PF01564">
    <property type="entry name" value="Spermine_synth"/>
    <property type="match status" value="1"/>
</dbReference>
<dbReference type="PANTHER" id="PTHR43317">
    <property type="entry name" value="THERMOSPERMINE SYNTHASE ACAULIS5"/>
    <property type="match status" value="1"/>
</dbReference>
<evidence type="ECO:0000313" key="7">
    <source>
        <dbReference type="Proteomes" id="UP000663570"/>
    </source>
</evidence>
<keyword evidence="3 4" id="KW-0620">Polyamine biosynthesis</keyword>
<accession>A0ABX7M918</accession>
<name>A0ABX7M918_9RHOO</name>
<sequence length="250" mass="27479">MAHSIDVSEEAGVRYLHFGSDWVQGAMKVRRPYALELEYTRHMAAGLLLRPAPWPRKVLLIGLGAASLTKFFYRNVPQARITVAEIDARVVAVARAHFKLPDEDARLRIVVADGAEVVMRNTGYWDMILVDGYDHNARAGVLDTAPFYTAARAALATNGLLASNLFGKRKTFRDSLARIGEAFDGRTLALPQCETGNVVALANAGEPFALPFAEIQARAAALKLETGLDLRDTFKRLAIELATPDDILRF</sequence>
<dbReference type="RefSeq" id="WP_206255546.1">
    <property type="nucleotide sequence ID" value="NZ_CP071060.1"/>
</dbReference>
<dbReference type="PROSITE" id="PS51006">
    <property type="entry name" value="PABS_2"/>
    <property type="match status" value="1"/>
</dbReference>
<keyword evidence="7" id="KW-1185">Reference proteome</keyword>
<organism evidence="6 7">
    <name type="scientific">Niveibacterium microcysteis</name>
    <dbReference type="NCBI Taxonomy" id="2811415"/>
    <lineage>
        <taxon>Bacteria</taxon>
        <taxon>Pseudomonadati</taxon>
        <taxon>Pseudomonadota</taxon>
        <taxon>Betaproteobacteria</taxon>
        <taxon>Rhodocyclales</taxon>
        <taxon>Rhodocyclaceae</taxon>
        <taxon>Niveibacterium</taxon>
    </lineage>
</organism>
<dbReference type="Gene3D" id="3.40.50.150">
    <property type="entry name" value="Vaccinia Virus protein VP39"/>
    <property type="match status" value="1"/>
</dbReference>
<dbReference type="SUPFAM" id="SSF53335">
    <property type="entry name" value="S-adenosyl-L-methionine-dependent methyltransferases"/>
    <property type="match status" value="1"/>
</dbReference>
<evidence type="ECO:0000256" key="2">
    <source>
        <dbReference type="ARBA" id="ARBA00022679"/>
    </source>
</evidence>
<evidence type="ECO:0000259" key="5">
    <source>
        <dbReference type="PROSITE" id="PS51006"/>
    </source>
</evidence>
<reference evidence="6 7" key="1">
    <citation type="submission" date="2021-02" db="EMBL/GenBank/DDBJ databases">
        <title>Niveibacterium changnyeongensis HC41.</title>
        <authorList>
            <person name="Kang M."/>
        </authorList>
    </citation>
    <scope>NUCLEOTIDE SEQUENCE [LARGE SCALE GENOMIC DNA]</scope>
    <source>
        <strain evidence="6 7">HC41</strain>
    </source>
</reference>